<evidence type="ECO:0000259" key="4">
    <source>
        <dbReference type="Pfam" id="PF01321"/>
    </source>
</evidence>
<name>A0A644ZQ19_9ZZZZ</name>
<dbReference type="Pfam" id="PF01321">
    <property type="entry name" value="Creatinase_N"/>
    <property type="match status" value="1"/>
</dbReference>
<dbReference type="PANTHER" id="PTHR46112:SF3">
    <property type="entry name" value="AMINOPEPTIDASE YPDF"/>
    <property type="match status" value="1"/>
</dbReference>
<dbReference type="AlphaFoldDB" id="A0A644ZQ19"/>
<evidence type="ECO:0000313" key="5">
    <source>
        <dbReference type="EMBL" id="MPM42847.1"/>
    </source>
</evidence>
<proteinExistence type="predicted"/>
<dbReference type="EC" id="3.4.-.-" evidence="5"/>
<gene>
    <name evidence="5" type="ORF">SDC9_89519</name>
</gene>
<dbReference type="InterPro" id="IPR001131">
    <property type="entry name" value="Peptidase_M24B_aminopep-P_CS"/>
</dbReference>
<dbReference type="EMBL" id="VSSQ01009879">
    <property type="protein sequence ID" value="MPM42847.1"/>
    <property type="molecule type" value="Genomic_DNA"/>
</dbReference>
<reference evidence="5" key="1">
    <citation type="submission" date="2019-08" db="EMBL/GenBank/DDBJ databases">
        <authorList>
            <person name="Kucharzyk K."/>
            <person name="Murdoch R.W."/>
            <person name="Higgins S."/>
            <person name="Loffler F."/>
        </authorList>
    </citation>
    <scope>NUCLEOTIDE SEQUENCE</scope>
</reference>
<evidence type="ECO:0000256" key="2">
    <source>
        <dbReference type="ARBA" id="ARBA00022801"/>
    </source>
</evidence>
<dbReference type="GO" id="GO:0046872">
    <property type="term" value="F:metal ion binding"/>
    <property type="evidence" value="ECO:0007669"/>
    <property type="project" value="UniProtKB-KW"/>
</dbReference>
<dbReference type="PANTHER" id="PTHR46112">
    <property type="entry name" value="AMINOPEPTIDASE"/>
    <property type="match status" value="1"/>
</dbReference>
<accession>A0A644ZQ19</accession>
<organism evidence="5">
    <name type="scientific">bioreactor metagenome</name>
    <dbReference type="NCBI Taxonomy" id="1076179"/>
    <lineage>
        <taxon>unclassified sequences</taxon>
        <taxon>metagenomes</taxon>
        <taxon>ecological metagenomes</taxon>
    </lineage>
</organism>
<feature type="domain" description="Creatinase N-terminal" evidence="4">
    <location>
        <begin position="4"/>
        <end position="128"/>
    </location>
</feature>
<dbReference type="Gene3D" id="3.90.230.10">
    <property type="entry name" value="Creatinase/methionine aminopeptidase superfamily"/>
    <property type="match status" value="1"/>
</dbReference>
<dbReference type="CDD" id="cd01092">
    <property type="entry name" value="APP-like"/>
    <property type="match status" value="1"/>
</dbReference>
<comment type="caution">
    <text evidence="5">The sequence shown here is derived from an EMBL/GenBank/DDBJ whole genome shotgun (WGS) entry which is preliminary data.</text>
</comment>
<evidence type="ECO:0000259" key="3">
    <source>
        <dbReference type="Pfam" id="PF00557"/>
    </source>
</evidence>
<protein>
    <submittedName>
        <fullName evidence="5">Putative peptidase</fullName>
        <ecNumber evidence="5">3.4.-.-</ecNumber>
    </submittedName>
</protein>
<dbReference type="InterPro" id="IPR050659">
    <property type="entry name" value="Peptidase_M24B"/>
</dbReference>
<keyword evidence="1" id="KW-0479">Metal-binding</keyword>
<dbReference type="InterPro" id="IPR000994">
    <property type="entry name" value="Pept_M24"/>
</dbReference>
<dbReference type="InterPro" id="IPR036005">
    <property type="entry name" value="Creatinase/aminopeptidase-like"/>
</dbReference>
<dbReference type="GO" id="GO:0016787">
    <property type="term" value="F:hydrolase activity"/>
    <property type="evidence" value="ECO:0007669"/>
    <property type="project" value="UniProtKB-KW"/>
</dbReference>
<dbReference type="SUPFAM" id="SSF55920">
    <property type="entry name" value="Creatinase/aminopeptidase"/>
    <property type="match status" value="1"/>
</dbReference>
<evidence type="ECO:0000256" key="1">
    <source>
        <dbReference type="ARBA" id="ARBA00022723"/>
    </source>
</evidence>
<dbReference type="Gene3D" id="3.40.350.10">
    <property type="entry name" value="Creatinase/prolidase N-terminal domain"/>
    <property type="match status" value="1"/>
</dbReference>
<feature type="domain" description="Peptidase M24" evidence="3">
    <location>
        <begin position="145"/>
        <end position="335"/>
    </location>
</feature>
<dbReference type="PROSITE" id="PS00491">
    <property type="entry name" value="PROLINE_PEPTIDASE"/>
    <property type="match status" value="1"/>
</dbReference>
<dbReference type="SUPFAM" id="SSF53092">
    <property type="entry name" value="Creatinase/prolidase N-terminal domain"/>
    <property type="match status" value="1"/>
</dbReference>
<dbReference type="InterPro" id="IPR029149">
    <property type="entry name" value="Creatin/AminoP/Spt16_N"/>
</dbReference>
<sequence>MNDRINRLQQMMLREGYDHFIISDYYNIFYLTGLKIHAGERLLVLLLSSKKQPILIVNRLFPISESPEYVLSYYDDTDKPLNLLTDYLDGAKIAVDKTWRSGFLIGLMQLYPALYDNGSIMIDELRAIKDPYEQELLIKSSMNNDLIMQRIVPFLQTGVSEAEVAGQLKQYYREINGNDESFEAIVAFGENGANPHAKPSDRQLRAGDSIVIDMGGPYHGYYSDMTRTFFCQRNEMEEVYETVLKANLAAIEIIKPGVTFARIDQAARTIIDEAGYGSYFTHRTGHGIGMEVHEPYDVSAVNQRCVEAGMCFSIEPGIYLPGKGGVRIEDLVLVSAEGVKVLNQYPKKVYITK</sequence>
<dbReference type="InterPro" id="IPR000587">
    <property type="entry name" value="Creatinase_N"/>
</dbReference>
<keyword evidence="2 5" id="KW-0378">Hydrolase</keyword>
<dbReference type="Pfam" id="PF00557">
    <property type="entry name" value="Peptidase_M24"/>
    <property type="match status" value="1"/>
</dbReference>